<proteinExistence type="predicted"/>
<accession>A0ABT9E678</accession>
<gene>
    <name evidence="2" type="ORF">Q7A36_25170</name>
</gene>
<protein>
    <submittedName>
        <fullName evidence="2">Uncharacterized protein</fullName>
    </submittedName>
</protein>
<evidence type="ECO:0000256" key="1">
    <source>
        <dbReference type="SAM" id="MobiDB-lite"/>
    </source>
</evidence>
<sequence>MRIKGDAADYCIQWHWFGGQGAFGELANFLRNIPTDLDVEVDKQYPNQPGGYTSEWRLTAETWRQLWHYIQYDVAQKMRHPVSRAVVLLVHNGAGGGGAKASLWLMYPECAGLIEVRSCVRCHSTWNQAELNTGTGLDLETMLINEIPIKFWDPDFAHKHLAQKPLPRIPPSKAQPAPRRTALSMGGHRQARA</sequence>
<evidence type="ECO:0000313" key="3">
    <source>
        <dbReference type="Proteomes" id="UP001243009"/>
    </source>
</evidence>
<dbReference type="RefSeq" id="WP_305106519.1">
    <property type="nucleotide sequence ID" value="NZ_JAUTWS010000032.1"/>
</dbReference>
<dbReference type="EMBL" id="JAUTWS010000032">
    <property type="protein sequence ID" value="MDO9711663.1"/>
    <property type="molecule type" value="Genomic_DNA"/>
</dbReference>
<name>A0ABT9E678_9PROT</name>
<reference evidence="2 3" key="1">
    <citation type="submission" date="2023-08" db="EMBL/GenBank/DDBJ databases">
        <title>The draft genome sequence of Paracraurococcus sp. LOR1-02.</title>
        <authorList>
            <person name="Kingkaew E."/>
            <person name="Tanasupawat S."/>
        </authorList>
    </citation>
    <scope>NUCLEOTIDE SEQUENCE [LARGE SCALE GENOMIC DNA]</scope>
    <source>
        <strain evidence="2 3">LOR1-02</strain>
    </source>
</reference>
<comment type="caution">
    <text evidence="2">The sequence shown here is derived from an EMBL/GenBank/DDBJ whole genome shotgun (WGS) entry which is preliminary data.</text>
</comment>
<feature type="region of interest" description="Disordered" evidence="1">
    <location>
        <begin position="164"/>
        <end position="193"/>
    </location>
</feature>
<dbReference type="Proteomes" id="UP001243009">
    <property type="component" value="Unassembled WGS sequence"/>
</dbReference>
<keyword evidence="3" id="KW-1185">Reference proteome</keyword>
<evidence type="ECO:0000313" key="2">
    <source>
        <dbReference type="EMBL" id="MDO9711663.1"/>
    </source>
</evidence>
<organism evidence="2 3">
    <name type="scientific">Paracraurococcus lichenis</name>
    <dbReference type="NCBI Taxonomy" id="3064888"/>
    <lineage>
        <taxon>Bacteria</taxon>
        <taxon>Pseudomonadati</taxon>
        <taxon>Pseudomonadota</taxon>
        <taxon>Alphaproteobacteria</taxon>
        <taxon>Acetobacterales</taxon>
        <taxon>Roseomonadaceae</taxon>
        <taxon>Paracraurococcus</taxon>
    </lineage>
</organism>